<dbReference type="PROSITE" id="PS51257">
    <property type="entry name" value="PROKAR_LIPOPROTEIN"/>
    <property type="match status" value="1"/>
</dbReference>
<evidence type="ECO:0000313" key="1">
    <source>
        <dbReference type="EMBL" id="VAW26158.1"/>
    </source>
</evidence>
<dbReference type="EMBL" id="UOET01000010">
    <property type="protein sequence ID" value="VAW26158.1"/>
    <property type="molecule type" value="Genomic_DNA"/>
</dbReference>
<dbReference type="SUPFAM" id="SSF48452">
    <property type="entry name" value="TPR-like"/>
    <property type="match status" value="1"/>
</dbReference>
<gene>
    <name evidence="1" type="ORF">MNBD_BACTEROID07-317</name>
</gene>
<dbReference type="Gene3D" id="1.25.40.390">
    <property type="match status" value="1"/>
</dbReference>
<evidence type="ECO:0008006" key="2">
    <source>
        <dbReference type="Google" id="ProtNLM"/>
    </source>
</evidence>
<dbReference type="Pfam" id="PF12771">
    <property type="entry name" value="SusD-like_2"/>
    <property type="match status" value="1"/>
</dbReference>
<dbReference type="InterPro" id="IPR041662">
    <property type="entry name" value="SusD-like_2"/>
</dbReference>
<name>A0A3B0U731_9ZZZZ</name>
<organism evidence="1">
    <name type="scientific">hydrothermal vent metagenome</name>
    <dbReference type="NCBI Taxonomy" id="652676"/>
    <lineage>
        <taxon>unclassified sequences</taxon>
        <taxon>metagenomes</taxon>
        <taxon>ecological metagenomes</taxon>
    </lineage>
</organism>
<reference evidence="1" key="1">
    <citation type="submission" date="2018-06" db="EMBL/GenBank/DDBJ databases">
        <authorList>
            <person name="Zhirakovskaya E."/>
        </authorList>
    </citation>
    <scope>NUCLEOTIDE SEQUENCE</scope>
</reference>
<proteinExistence type="predicted"/>
<sequence length="481" mass="53471">MKKILFILLAFLAVSCSKQKIADLNKDVKHPTVVPGQTLFSNAEKNLSDQVASINVNRNDFKLWAQYFTETTYEDESNYNIFNRNVPDNAWGVYYRDVLEDLKRADSLVSMEKPILPSDIAAQKNQLTIIDILAVYTWDRMETMWGNIPYTKALNVANVLPAYDDALTIHKDLMSRISKDINALDVSNGSFGSADIIYNGNVTNWKAFANGLKVKMAIQVADVSSVSALVKTAIAEAAPGTFTSASQNAIFNYLSGTPNTNPLYVDLTLSGRLDFVGTNTFIDKLLSLKDPRISAFFDQNLGAGVYKGGQYGHVSAYSSFSHINTAISEEPTYGNPLMTYSEIQFYLAEAAARGITTDNAATLYDNAITASFKYWGSSDAAAAAYIAQPDVAYNQANWKELIGTQAWISFYLRGYVAWTEWRRLDFPILNLPPSPQTEDQGFPYRYTYPSNEQTLNGANYTKAASDIGGDKLITKLYWDLH</sequence>
<dbReference type="InterPro" id="IPR011990">
    <property type="entry name" value="TPR-like_helical_dom_sf"/>
</dbReference>
<protein>
    <recommendedName>
        <fullName evidence="2">Cell surface glycan-binding lipoprotein, utilization system for glycans and polysaccharides (PUL), SusD family</fullName>
    </recommendedName>
</protein>
<accession>A0A3B0U731</accession>
<dbReference type="AlphaFoldDB" id="A0A3B0U731"/>